<keyword evidence="2" id="KW-1185">Reference proteome</keyword>
<proteinExistence type="predicted"/>
<dbReference type="Proteomes" id="UP000515151">
    <property type="component" value="Chromosome 3"/>
</dbReference>
<dbReference type="RefSeq" id="XP_031387330.1">
    <property type="nucleotide sequence ID" value="XM_031531470.1"/>
</dbReference>
<gene>
    <name evidence="3" type="primary">LOC116200644</name>
</gene>
<reference evidence="3" key="2">
    <citation type="submission" date="2025-08" db="UniProtKB">
        <authorList>
            <consortium name="RefSeq"/>
        </authorList>
    </citation>
    <scope>IDENTIFICATION</scope>
    <source>
        <tissue evidence="3">Leaf</tissue>
    </source>
</reference>
<organism evidence="2 3">
    <name type="scientific">Punica granatum</name>
    <name type="common">Pomegranate</name>
    <dbReference type="NCBI Taxonomy" id="22663"/>
    <lineage>
        <taxon>Eukaryota</taxon>
        <taxon>Viridiplantae</taxon>
        <taxon>Streptophyta</taxon>
        <taxon>Embryophyta</taxon>
        <taxon>Tracheophyta</taxon>
        <taxon>Spermatophyta</taxon>
        <taxon>Magnoliopsida</taxon>
        <taxon>eudicotyledons</taxon>
        <taxon>Gunneridae</taxon>
        <taxon>Pentapetalae</taxon>
        <taxon>rosids</taxon>
        <taxon>malvids</taxon>
        <taxon>Myrtales</taxon>
        <taxon>Lythraceae</taxon>
        <taxon>Punica</taxon>
    </lineage>
</organism>
<dbReference type="PANTHER" id="PTHR31659">
    <property type="entry name" value="PROTEIN: UPF0503-LIKE PROTEIN, PUTATIVE (DUF740)-RELATED"/>
    <property type="match status" value="1"/>
</dbReference>
<dbReference type="OrthoDB" id="758624at2759"/>
<evidence type="ECO:0000313" key="3">
    <source>
        <dbReference type="RefSeq" id="XP_031387330.1"/>
    </source>
</evidence>
<sequence>MTRNTGPDDRRLTTCHRHPTAGTSVGFCPSCLCERLASVDPSTTPRLVLPDRPPRPDHQLHRSRSYSVSATATATSRDGVNEPPRNSCDSRTQGSLLGHSSPRREHGGSDRELRPGAGEIRICERRNEESVAVDGDFEVEAELRTVREFIELELHSKKQTRKIHRSFREFGDKSRKWRRKGKTRNREGCVEARECRLRRKSCDVDPAIASGVSVDYPRNSINSFEEPRVSLDGYLLGRTYRLTPLVSVLGGAKIIRGSLDCCEKGNADLNRSNSRKKGTPMDVAELKLKSAAKPKVSLDGLDMFFGAKLMITERELMEWNSDSKAVKEEEGIGSVSVRPKLEPDPKDFAIGDSIRVLRAVDCEQLEKSRSRRWWGIWGLMSR</sequence>
<dbReference type="Pfam" id="PF05340">
    <property type="entry name" value="DUF740"/>
    <property type="match status" value="2"/>
</dbReference>
<dbReference type="AlphaFoldDB" id="A0A6P8CTZ7"/>
<accession>A0A6P8CTZ7</accession>
<dbReference type="GeneID" id="116200644"/>
<feature type="region of interest" description="Disordered" evidence="1">
    <location>
        <begin position="42"/>
        <end position="117"/>
    </location>
</feature>
<reference evidence="2" key="1">
    <citation type="journal article" date="2020" name="Plant Biotechnol. J.">
        <title>The pomegranate (Punica granatum L.) draft genome dissects genetic divergence between soft- and hard-seeded cultivars.</title>
        <authorList>
            <person name="Luo X."/>
            <person name="Li H."/>
            <person name="Wu Z."/>
            <person name="Yao W."/>
            <person name="Zhao P."/>
            <person name="Cao D."/>
            <person name="Yu H."/>
            <person name="Li K."/>
            <person name="Poudel K."/>
            <person name="Zhao D."/>
            <person name="Zhang F."/>
            <person name="Xia X."/>
            <person name="Chen L."/>
            <person name="Wang Q."/>
            <person name="Jing D."/>
            <person name="Cao S."/>
        </authorList>
    </citation>
    <scope>NUCLEOTIDE SEQUENCE [LARGE SCALE GENOMIC DNA]</scope>
    <source>
        <strain evidence="2">cv. Tunisia</strain>
    </source>
</reference>
<feature type="compositionally biased region" description="Low complexity" evidence="1">
    <location>
        <begin position="65"/>
        <end position="77"/>
    </location>
</feature>
<dbReference type="PANTHER" id="PTHR31659:SF0">
    <property type="entry name" value="EMB|CAB61945.1"/>
    <property type="match status" value="1"/>
</dbReference>
<name>A0A6P8CTZ7_PUNGR</name>
<evidence type="ECO:0000313" key="2">
    <source>
        <dbReference type="Proteomes" id="UP000515151"/>
    </source>
</evidence>
<dbReference type="InterPro" id="IPR008004">
    <property type="entry name" value="OCTOPUS-like"/>
</dbReference>
<evidence type="ECO:0000256" key="1">
    <source>
        <dbReference type="SAM" id="MobiDB-lite"/>
    </source>
</evidence>
<feature type="compositionally biased region" description="Basic and acidic residues" evidence="1">
    <location>
        <begin position="102"/>
        <end position="114"/>
    </location>
</feature>
<protein>
    <submittedName>
        <fullName evidence="3">Protein OCTOPUS-like</fullName>
    </submittedName>
</protein>